<dbReference type="InterPro" id="IPR010682">
    <property type="entry name" value="SCRL"/>
</dbReference>
<evidence type="ECO:0000313" key="7">
    <source>
        <dbReference type="Proteomes" id="UP001164929"/>
    </source>
</evidence>
<keyword evidence="7" id="KW-1185">Reference proteome</keyword>
<feature type="signal peptide" evidence="5">
    <location>
        <begin position="1"/>
        <end position="26"/>
    </location>
</feature>
<evidence type="ECO:0000256" key="2">
    <source>
        <dbReference type="ARBA" id="ARBA00006722"/>
    </source>
</evidence>
<organism evidence="6 7">
    <name type="scientific">Populus alba x Populus x berolinensis</name>
    <dbReference type="NCBI Taxonomy" id="444605"/>
    <lineage>
        <taxon>Eukaryota</taxon>
        <taxon>Viridiplantae</taxon>
        <taxon>Streptophyta</taxon>
        <taxon>Embryophyta</taxon>
        <taxon>Tracheophyta</taxon>
        <taxon>Spermatophyta</taxon>
        <taxon>Magnoliopsida</taxon>
        <taxon>eudicotyledons</taxon>
        <taxon>Gunneridae</taxon>
        <taxon>Pentapetalae</taxon>
        <taxon>rosids</taxon>
        <taxon>fabids</taxon>
        <taxon>Malpighiales</taxon>
        <taxon>Salicaceae</taxon>
        <taxon>Saliceae</taxon>
        <taxon>Populus</taxon>
    </lineage>
</organism>
<evidence type="ECO:0000256" key="5">
    <source>
        <dbReference type="SAM" id="SignalP"/>
    </source>
</evidence>
<reference evidence="6 7" key="1">
    <citation type="journal article" date="2023" name="Mol. Ecol. Resour.">
        <title>Chromosome-level genome assembly of a triploid poplar Populus alba 'Berolinensis'.</title>
        <authorList>
            <person name="Chen S."/>
            <person name="Yu Y."/>
            <person name="Wang X."/>
            <person name="Wang S."/>
            <person name="Zhang T."/>
            <person name="Zhou Y."/>
            <person name="He R."/>
            <person name="Meng N."/>
            <person name="Wang Y."/>
            <person name="Liu W."/>
            <person name="Liu Z."/>
            <person name="Liu J."/>
            <person name="Guo Q."/>
            <person name="Huang H."/>
            <person name="Sederoff R.R."/>
            <person name="Wang G."/>
            <person name="Qu G."/>
            <person name="Chen S."/>
        </authorList>
    </citation>
    <scope>NUCLEOTIDE SEQUENCE [LARGE SCALE GENOMIC DNA]</scope>
    <source>
        <strain evidence="6">SC-2020</strain>
    </source>
</reference>
<evidence type="ECO:0000256" key="1">
    <source>
        <dbReference type="ARBA" id="ARBA00004613"/>
    </source>
</evidence>
<dbReference type="PANTHER" id="PTHR34450">
    <property type="entry name" value="DEFENSIN-LIKE PROTEIN 245-RELATED"/>
    <property type="match status" value="1"/>
</dbReference>
<dbReference type="AlphaFoldDB" id="A0AAD6WHD6"/>
<dbReference type="Pfam" id="PF06876">
    <property type="entry name" value="SCRL"/>
    <property type="match status" value="1"/>
</dbReference>
<accession>A0AAD6WHD6</accession>
<sequence length="150" mass="16900">MKKPAILFLIFGVLTISSILITPVQGRINYWCGMSRTFSGDCKQDGALQCKADFAATFSIFSSPKDCRCEALGGSDQRSCNCRILCIPTALVQKKREGSTWAWGYDDADSQTRYFGSKSFNIPCCHFDWVWPLSSFAFDLIWYLSSFHSN</sequence>
<comment type="subcellular location">
    <subcellularLocation>
        <location evidence="1">Secreted</location>
    </subcellularLocation>
</comment>
<name>A0AAD6WHD6_9ROSI</name>
<dbReference type="GO" id="GO:0005576">
    <property type="term" value="C:extracellular region"/>
    <property type="evidence" value="ECO:0007669"/>
    <property type="project" value="UniProtKB-SubCell"/>
</dbReference>
<dbReference type="GO" id="GO:0007165">
    <property type="term" value="P:signal transduction"/>
    <property type="evidence" value="ECO:0007669"/>
    <property type="project" value="InterPro"/>
</dbReference>
<keyword evidence="4 5" id="KW-0732">Signal</keyword>
<evidence type="ECO:0000256" key="3">
    <source>
        <dbReference type="ARBA" id="ARBA00022525"/>
    </source>
</evidence>
<gene>
    <name evidence="6" type="ORF">NC653_002822</name>
</gene>
<evidence type="ECO:0000313" key="6">
    <source>
        <dbReference type="EMBL" id="KAJ7012905.1"/>
    </source>
</evidence>
<keyword evidence="3" id="KW-0964">Secreted</keyword>
<proteinExistence type="inferred from homology"/>
<protein>
    <submittedName>
        <fullName evidence="6">Uncharacterized protein</fullName>
    </submittedName>
</protein>
<comment type="caution">
    <text evidence="6">The sequence shown here is derived from an EMBL/GenBank/DDBJ whole genome shotgun (WGS) entry which is preliminary data.</text>
</comment>
<dbReference type="Proteomes" id="UP001164929">
    <property type="component" value="Chromosome 1"/>
</dbReference>
<dbReference type="EMBL" id="JAQIZT010000001">
    <property type="protein sequence ID" value="KAJ7012905.1"/>
    <property type="molecule type" value="Genomic_DNA"/>
</dbReference>
<comment type="similarity">
    <text evidence="2">Belongs to the DEFL family.</text>
</comment>
<feature type="chain" id="PRO_5042249512" evidence="5">
    <location>
        <begin position="27"/>
        <end position="150"/>
    </location>
</feature>
<evidence type="ECO:0000256" key="4">
    <source>
        <dbReference type="ARBA" id="ARBA00022729"/>
    </source>
</evidence>
<dbReference type="PANTHER" id="PTHR34450:SF9">
    <property type="entry name" value="DEFENSIN-LIKE PROTEIN 242-RELATED"/>
    <property type="match status" value="1"/>
</dbReference>